<dbReference type="SMART" id="SM01230">
    <property type="entry name" value="Gln-synt_C"/>
    <property type="match status" value="1"/>
</dbReference>
<dbReference type="AlphaFoldDB" id="A0AAE1V8L0"/>
<reference evidence="4" key="1">
    <citation type="submission" date="2023-12" db="EMBL/GenBank/DDBJ databases">
        <title>Genome assembly of Anisodus tanguticus.</title>
        <authorList>
            <person name="Wang Y.-J."/>
        </authorList>
    </citation>
    <scope>NUCLEOTIDE SEQUENCE</scope>
    <source>
        <strain evidence="4">KB-2021</strain>
        <tissue evidence="4">Leaf</tissue>
    </source>
</reference>
<dbReference type="Proteomes" id="UP001291623">
    <property type="component" value="Unassembled WGS sequence"/>
</dbReference>
<dbReference type="PANTHER" id="PTHR43785">
    <property type="entry name" value="GAMMA-GLUTAMYLPUTRESCINE SYNTHETASE"/>
    <property type="match status" value="1"/>
</dbReference>
<proteinExistence type="inferred from homology"/>
<dbReference type="Gene3D" id="3.30.590.10">
    <property type="entry name" value="Glutamine synthetase/guanido kinase, catalytic domain"/>
    <property type="match status" value="1"/>
</dbReference>
<protein>
    <recommendedName>
        <fullName evidence="3">GS catalytic domain-containing protein</fullName>
    </recommendedName>
</protein>
<dbReference type="InterPro" id="IPR008146">
    <property type="entry name" value="Gln_synth_cat_dom"/>
</dbReference>
<comment type="caution">
    <text evidence="4">The sequence shown here is derived from an EMBL/GenBank/DDBJ whole genome shotgun (WGS) entry which is preliminary data.</text>
</comment>
<comment type="similarity">
    <text evidence="2">Belongs to the glutamine synthetase family.</text>
</comment>
<dbReference type="EMBL" id="JAVYJV010000016">
    <property type="protein sequence ID" value="KAK4351475.1"/>
    <property type="molecule type" value="Genomic_DNA"/>
</dbReference>
<evidence type="ECO:0000259" key="3">
    <source>
        <dbReference type="SMART" id="SM01230"/>
    </source>
</evidence>
<keyword evidence="5" id="KW-1185">Reference proteome</keyword>
<dbReference type="GO" id="GO:0004356">
    <property type="term" value="F:glutamine synthetase activity"/>
    <property type="evidence" value="ECO:0007669"/>
    <property type="project" value="InterPro"/>
</dbReference>
<evidence type="ECO:0000256" key="1">
    <source>
        <dbReference type="ARBA" id="ARBA00022598"/>
    </source>
</evidence>
<accession>A0AAE1V8L0</accession>
<name>A0AAE1V8L0_9SOLA</name>
<dbReference type="SUPFAM" id="SSF55931">
    <property type="entry name" value="Glutamine synthetase/guanido kinase"/>
    <property type="match status" value="1"/>
</dbReference>
<dbReference type="InterPro" id="IPR014746">
    <property type="entry name" value="Gln_synth/guanido_kin_cat_dom"/>
</dbReference>
<dbReference type="Pfam" id="PF00120">
    <property type="entry name" value="Gln-synt_C"/>
    <property type="match status" value="1"/>
</dbReference>
<feature type="domain" description="GS catalytic" evidence="3">
    <location>
        <begin position="29"/>
        <end position="206"/>
    </location>
</feature>
<evidence type="ECO:0000256" key="2">
    <source>
        <dbReference type="RuleBase" id="RU000384"/>
    </source>
</evidence>
<evidence type="ECO:0000313" key="4">
    <source>
        <dbReference type="EMBL" id="KAK4351475.1"/>
    </source>
</evidence>
<organism evidence="4 5">
    <name type="scientific">Anisodus tanguticus</name>
    <dbReference type="NCBI Taxonomy" id="243964"/>
    <lineage>
        <taxon>Eukaryota</taxon>
        <taxon>Viridiplantae</taxon>
        <taxon>Streptophyta</taxon>
        <taxon>Embryophyta</taxon>
        <taxon>Tracheophyta</taxon>
        <taxon>Spermatophyta</taxon>
        <taxon>Magnoliopsida</taxon>
        <taxon>eudicotyledons</taxon>
        <taxon>Gunneridae</taxon>
        <taxon>Pentapetalae</taxon>
        <taxon>asterids</taxon>
        <taxon>lamiids</taxon>
        <taxon>Solanales</taxon>
        <taxon>Solanaceae</taxon>
        <taxon>Solanoideae</taxon>
        <taxon>Hyoscyameae</taxon>
        <taxon>Anisodus</taxon>
    </lineage>
</organism>
<gene>
    <name evidence="4" type="ORF">RND71_030788</name>
</gene>
<keyword evidence="1" id="KW-0436">Ligase</keyword>
<sequence>MPVLRSIWTFAWQPLDGVTHIASTCVLNLVKHGNIVQEKLYVESLKSEKMNSAWDGKEEFESPDKYRKCHTSAFDIASPMLEEMLTYLQSMNITVDYFVQEWNKRFKASDESSQYGISKIGEAFMSGVLDHLPAVLAYTAPHPTSYERLFSTDWNGRVVSWQKENRYAKNSTCRQPGADVVSHFVCPAFDACSNPYLGLASILTAGIDGLRKNLSLPAPIEKYIKADDEISLSIKEIIHIISDILLAFFVKQIDSPVNQEDYRRLPDCLTESLNALEEDTLFNNMMGENLVVCIKAIRKAEINHYSEDDEPYKDLIHKY</sequence>
<evidence type="ECO:0000313" key="5">
    <source>
        <dbReference type="Proteomes" id="UP001291623"/>
    </source>
</evidence>
<dbReference type="PANTHER" id="PTHR43785:SF2">
    <property type="entry name" value="TYPE-1 GLUTAMINE SYNTHETASE 1"/>
    <property type="match status" value="1"/>
</dbReference>